<sequence length="85" mass="9385">MMFMNIFREVSGFDLSQWWASGFDDGDNEIYRLGEAGFSEARLGDGLGLVLCDDDELMMVVVNGGCGSVVLMFVTDSESICDLFH</sequence>
<reference evidence="1" key="1">
    <citation type="journal article" date="2023" name="Plant J.">
        <title>Genome sequences and population genomics provide insights into the demographic history, inbreeding, and mutation load of two 'living fossil' tree species of Dipteronia.</title>
        <authorList>
            <person name="Feng Y."/>
            <person name="Comes H.P."/>
            <person name="Chen J."/>
            <person name="Zhu S."/>
            <person name="Lu R."/>
            <person name="Zhang X."/>
            <person name="Li P."/>
            <person name="Qiu J."/>
            <person name="Olsen K.M."/>
            <person name="Qiu Y."/>
        </authorList>
    </citation>
    <scope>NUCLEOTIDE SEQUENCE</scope>
    <source>
        <strain evidence="1">KIB01</strain>
    </source>
</reference>
<dbReference type="Proteomes" id="UP001280121">
    <property type="component" value="Unassembled WGS sequence"/>
</dbReference>
<name>A0AAE0CIE9_9ROSI</name>
<dbReference type="EMBL" id="JANJYI010000004">
    <property type="protein sequence ID" value="KAK2652436.1"/>
    <property type="molecule type" value="Genomic_DNA"/>
</dbReference>
<evidence type="ECO:0000313" key="2">
    <source>
        <dbReference type="Proteomes" id="UP001280121"/>
    </source>
</evidence>
<evidence type="ECO:0000313" key="1">
    <source>
        <dbReference type="EMBL" id="KAK2652436.1"/>
    </source>
</evidence>
<protein>
    <submittedName>
        <fullName evidence="1">Uncharacterized protein</fullName>
    </submittedName>
</protein>
<comment type="caution">
    <text evidence="1">The sequence shown here is derived from an EMBL/GenBank/DDBJ whole genome shotgun (WGS) entry which is preliminary data.</text>
</comment>
<accession>A0AAE0CIE9</accession>
<keyword evidence="2" id="KW-1185">Reference proteome</keyword>
<gene>
    <name evidence="1" type="ORF">Ddye_012292</name>
</gene>
<organism evidence="1 2">
    <name type="scientific">Dipteronia dyeriana</name>
    <dbReference type="NCBI Taxonomy" id="168575"/>
    <lineage>
        <taxon>Eukaryota</taxon>
        <taxon>Viridiplantae</taxon>
        <taxon>Streptophyta</taxon>
        <taxon>Embryophyta</taxon>
        <taxon>Tracheophyta</taxon>
        <taxon>Spermatophyta</taxon>
        <taxon>Magnoliopsida</taxon>
        <taxon>eudicotyledons</taxon>
        <taxon>Gunneridae</taxon>
        <taxon>Pentapetalae</taxon>
        <taxon>rosids</taxon>
        <taxon>malvids</taxon>
        <taxon>Sapindales</taxon>
        <taxon>Sapindaceae</taxon>
        <taxon>Hippocastanoideae</taxon>
        <taxon>Acereae</taxon>
        <taxon>Dipteronia</taxon>
    </lineage>
</organism>
<dbReference type="AlphaFoldDB" id="A0AAE0CIE9"/>
<proteinExistence type="predicted"/>